<dbReference type="Pfam" id="PF00583">
    <property type="entry name" value="Acetyltransf_1"/>
    <property type="match status" value="1"/>
</dbReference>
<dbReference type="InterPro" id="IPR000182">
    <property type="entry name" value="GNAT_dom"/>
</dbReference>
<proteinExistence type="predicted"/>
<dbReference type="KEGG" id="htu:Htur_3931"/>
<accession>D2S089</accession>
<dbReference type="HOGENOM" id="CLU_013985_19_1_2"/>
<sequence length="262" mass="29213">MSENASADSGASRSSTVAVTEIPHEERRSVFEYVAEHGPVRPRRLQEELFPNDRRAFRHHRTLLERDGYLVDEGDRLHVTGDLSRLAETETVERSALESPVEFRPANESEYAELIDVVRSVAGKRTRDGATTATVADDGTLHRCDSEGVCAFYVATVENEICGWAQVETTAQTRTHHTATITGGVAEERRGAGIGTGLLEYTQKWVDRCGYEKLYQHLPATNQTGIDFLTDRGWVVEATRDDHYLLGESYVDDIILSRAVDS</sequence>
<dbReference type="PROSITE" id="PS51186">
    <property type="entry name" value="GNAT"/>
    <property type="match status" value="1"/>
</dbReference>
<protein>
    <submittedName>
        <fullName evidence="3">GCN5-related N-acetyltransferase</fullName>
    </submittedName>
</protein>
<gene>
    <name evidence="3" type="ordered locus">Htur_3931</name>
</gene>
<dbReference type="OrthoDB" id="351026at2157"/>
<geneLocation type="plasmid" evidence="3 4">
    <name>pHTUR01</name>
</geneLocation>
<dbReference type="EMBL" id="CP001861">
    <property type="protein sequence ID" value="ADB62786.1"/>
    <property type="molecule type" value="Genomic_DNA"/>
</dbReference>
<organism evidence="3 4">
    <name type="scientific">Haloterrigena turkmenica (strain ATCC 51198 / DSM 5511 / JCM 9101 / NCIMB 13204 / VKM B-1734 / 4k)</name>
    <name type="common">Halococcus turkmenicus</name>
    <dbReference type="NCBI Taxonomy" id="543526"/>
    <lineage>
        <taxon>Archaea</taxon>
        <taxon>Methanobacteriati</taxon>
        <taxon>Methanobacteriota</taxon>
        <taxon>Stenosarchaea group</taxon>
        <taxon>Halobacteria</taxon>
        <taxon>Halobacteriales</taxon>
        <taxon>Natrialbaceae</taxon>
        <taxon>Haloterrigena</taxon>
    </lineage>
</organism>
<evidence type="ECO:0000259" key="2">
    <source>
        <dbReference type="PROSITE" id="PS51186"/>
    </source>
</evidence>
<dbReference type="RefSeq" id="WP_012945030.1">
    <property type="nucleotide sequence ID" value="NC_013744.1"/>
</dbReference>
<dbReference type="AlphaFoldDB" id="D2S089"/>
<name>D2S089_HALTV</name>
<dbReference type="InterPro" id="IPR016181">
    <property type="entry name" value="Acyl_CoA_acyltransferase"/>
</dbReference>
<dbReference type="CDD" id="cd04301">
    <property type="entry name" value="NAT_SF"/>
    <property type="match status" value="1"/>
</dbReference>
<evidence type="ECO:0000256" key="1">
    <source>
        <dbReference type="SAM" id="MobiDB-lite"/>
    </source>
</evidence>
<keyword evidence="3" id="KW-0614">Plasmid</keyword>
<feature type="domain" description="N-acetyltransferase" evidence="2">
    <location>
        <begin position="101"/>
        <end position="261"/>
    </location>
</feature>
<evidence type="ECO:0000313" key="4">
    <source>
        <dbReference type="Proteomes" id="UP000001903"/>
    </source>
</evidence>
<feature type="region of interest" description="Disordered" evidence="1">
    <location>
        <begin position="1"/>
        <end position="21"/>
    </location>
</feature>
<dbReference type="Gene3D" id="3.40.630.30">
    <property type="match status" value="1"/>
</dbReference>
<dbReference type="Proteomes" id="UP000001903">
    <property type="component" value="Plasmid pHTUR01"/>
</dbReference>
<evidence type="ECO:0000313" key="3">
    <source>
        <dbReference type="EMBL" id="ADB62786.1"/>
    </source>
</evidence>
<dbReference type="SUPFAM" id="SSF55729">
    <property type="entry name" value="Acyl-CoA N-acyltransferases (Nat)"/>
    <property type="match status" value="1"/>
</dbReference>
<keyword evidence="4" id="KW-1185">Reference proteome</keyword>
<feature type="compositionally biased region" description="Polar residues" evidence="1">
    <location>
        <begin position="1"/>
        <end position="18"/>
    </location>
</feature>
<dbReference type="GO" id="GO:0016747">
    <property type="term" value="F:acyltransferase activity, transferring groups other than amino-acyl groups"/>
    <property type="evidence" value="ECO:0007669"/>
    <property type="project" value="InterPro"/>
</dbReference>
<reference evidence="3 4" key="1">
    <citation type="journal article" date="2010" name="Stand. Genomic Sci.">
        <title>Complete genome sequence of Haloterrigena turkmenica type strain (4k).</title>
        <authorList>
            <person name="Saunders E."/>
            <person name="Tindall B.J."/>
            <person name="Fahnrich R."/>
            <person name="Lapidus A."/>
            <person name="Copeland A."/>
            <person name="Del Rio T.G."/>
            <person name="Lucas S."/>
            <person name="Chen F."/>
            <person name="Tice H."/>
            <person name="Cheng J.F."/>
            <person name="Han C."/>
            <person name="Detter J.C."/>
            <person name="Bruce D."/>
            <person name="Goodwin L."/>
            <person name="Chain P."/>
            <person name="Pitluck S."/>
            <person name="Pati A."/>
            <person name="Ivanova N."/>
            <person name="Mavromatis K."/>
            <person name="Chen A."/>
            <person name="Palaniappan K."/>
            <person name="Land M."/>
            <person name="Hauser L."/>
            <person name="Chang Y.J."/>
            <person name="Jeffries C.D."/>
            <person name="Brettin T."/>
            <person name="Rohde M."/>
            <person name="Goker M."/>
            <person name="Bristow J."/>
            <person name="Eisen J.A."/>
            <person name="Markowitz V."/>
            <person name="Hugenholtz P."/>
            <person name="Klenk H.P."/>
            <person name="Kyrpides N.C."/>
        </authorList>
    </citation>
    <scope>NUCLEOTIDE SEQUENCE [LARGE SCALE GENOMIC DNA]</scope>
    <source>
        <strain evidence="4">ATCC 51198 / DSM 5511 / JCM 9101 / NCIMB 13204 / VKM B-1734 / 4k</strain>
    </source>
</reference>
<dbReference type="GeneID" id="8744559"/>